<feature type="binding site" description="axial binding residue" evidence="9">
    <location>
        <position position="457"/>
    </location>
    <ligand>
        <name>heme</name>
        <dbReference type="ChEBI" id="CHEBI:30413"/>
    </ligand>
    <ligandPart>
        <name>Fe</name>
        <dbReference type="ChEBI" id="CHEBI:18248"/>
    </ligandPart>
</feature>
<proteinExistence type="evidence at transcript level"/>
<evidence type="ECO:0000256" key="6">
    <source>
        <dbReference type="ARBA" id="ARBA00023004"/>
    </source>
</evidence>
<dbReference type="InterPro" id="IPR050196">
    <property type="entry name" value="Cytochrome_P450_Monoox"/>
</dbReference>
<dbReference type="PANTHER" id="PTHR24291">
    <property type="entry name" value="CYTOCHROME P450 FAMILY 4"/>
    <property type="match status" value="1"/>
</dbReference>
<evidence type="ECO:0000256" key="2">
    <source>
        <dbReference type="ARBA" id="ARBA00004586"/>
    </source>
</evidence>
<comment type="cofactor">
    <cofactor evidence="1 9">
        <name>heme</name>
        <dbReference type="ChEBI" id="CHEBI:30413"/>
    </cofactor>
</comment>
<dbReference type="InterPro" id="IPR001128">
    <property type="entry name" value="Cyt_P450"/>
</dbReference>
<dbReference type="PRINTS" id="PR00463">
    <property type="entry name" value="EP450I"/>
</dbReference>
<dbReference type="PANTHER" id="PTHR24291:SF189">
    <property type="entry name" value="CYTOCHROME P450 4C3-RELATED"/>
    <property type="match status" value="1"/>
</dbReference>
<dbReference type="GO" id="GO:0004497">
    <property type="term" value="F:monooxygenase activity"/>
    <property type="evidence" value="ECO:0007669"/>
    <property type="project" value="UniProtKB-KW"/>
</dbReference>
<keyword evidence="8 10" id="KW-0472">Membrane</keyword>
<comment type="subcellular location">
    <subcellularLocation>
        <location evidence="2">Endoplasmic reticulum membrane</location>
    </subcellularLocation>
</comment>
<dbReference type="InterPro" id="IPR036396">
    <property type="entry name" value="Cyt_P450_sf"/>
</dbReference>
<dbReference type="Pfam" id="PF00067">
    <property type="entry name" value="p450"/>
    <property type="match status" value="1"/>
</dbReference>
<feature type="transmembrane region" description="Helical" evidence="10">
    <location>
        <begin position="15"/>
        <end position="36"/>
    </location>
</feature>
<dbReference type="GO" id="GO:0005789">
    <property type="term" value="C:endoplasmic reticulum membrane"/>
    <property type="evidence" value="ECO:0007669"/>
    <property type="project" value="UniProtKB-SubCell"/>
</dbReference>
<comment type="similarity">
    <text evidence="3">Belongs to the cytochrome P450 family.</text>
</comment>
<dbReference type="InterPro" id="IPR002401">
    <property type="entry name" value="Cyt_P450_E_grp-I"/>
</dbReference>
<dbReference type="AlphaFoldDB" id="A0A7S6R3F1"/>
<keyword evidence="4 9" id="KW-0349">Heme</keyword>
<keyword evidence="10" id="KW-0812">Transmembrane</keyword>
<evidence type="ECO:0000256" key="9">
    <source>
        <dbReference type="PIRSR" id="PIRSR602401-1"/>
    </source>
</evidence>
<evidence type="ECO:0000256" key="5">
    <source>
        <dbReference type="ARBA" id="ARBA00022824"/>
    </source>
</evidence>
<evidence type="ECO:0000256" key="8">
    <source>
        <dbReference type="ARBA" id="ARBA00023136"/>
    </source>
</evidence>
<dbReference type="GO" id="GO:0016705">
    <property type="term" value="F:oxidoreductase activity, acting on paired donors, with incorporation or reduction of molecular oxygen"/>
    <property type="evidence" value="ECO:0007669"/>
    <property type="project" value="InterPro"/>
</dbReference>
<keyword evidence="10" id="KW-1133">Transmembrane helix</keyword>
<dbReference type="Gene3D" id="1.10.630.10">
    <property type="entry name" value="Cytochrome P450"/>
    <property type="match status" value="1"/>
</dbReference>
<reference evidence="11" key="1">
    <citation type="journal article" date="2021" name="Pest Manag.">
        <title>Transcriptome profiling and functional analysis suggest that the constitutive overexpression of four cytochrome P450s confers resistance to abamectin in Tetranychus urticae from China.</title>
        <authorList>
            <person name="Xu D."/>
            <person name="Zhang Y."/>
            <person name="Zhang Y."/>
            <person name="Wu Q."/>
            <person name="Guo Z."/>
            <person name="Xie W."/>
            <person name="Zhou X."/>
            <person name="Wang S."/>
        </authorList>
    </citation>
    <scope>NUCLEOTIDE SEQUENCE</scope>
</reference>
<dbReference type="GO" id="GO:0005506">
    <property type="term" value="F:iron ion binding"/>
    <property type="evidence" value="ECO:0007669"/>
    <property type="project" value="InterPro"/>
</dbReference>
<keyword evidence="9" id="KW-0479">Metal-binding</keyword>
<keyword evidence="6 9" id="KW-0408">Iron</keyword>
<sequence>MSGLLHVNVISVNQLIVKLIGITIIYYLFTKIVYFFKWFNRFHRFPSEPSSFLFGHALKFIPSKASTFIEKLTQFIERNVKANRDKSGLFAIWITWKPMICCCSHQAIEAVMSKTNITKPSFYKFFGLKDGLVTSNPTKWKLRRKMVEPFFVSKQQKLFINTMNHVFDKLVNQTLVELSIRGQPVNLHSYIHQSMLDIIINATLHIPMESRKSEKKHIIDTIDLIEKAAYGRIFNPVLWFNSIFSSTKLGKKFIKDTNIFYDFLTTQINSKLDNNSNVIESRSQESLPCDLVSLLMQTSGGDIDINGINEELVTIICAGHETTSVSLNWTLFVLGNCQDVQEKLYREISSVFHESGQMNDLEKINQCHYLDMCLRESLRLYPPIAYVFRDLDEDASINKDYTIPKGTTVLINILSAHRDPQVYPNPDDYIPERFDNTNRNNIPKGSFLPFGFSPRNCVGYRFALIEMKIFIIHILRRFRVESTKKLDDVQYIVEFALKPTRPLDFILHERSTQ</sequence>
<evidence type="ECO:0000313" key="11">
    <source>
        <dbReference type="EMBL" id="QOV04252.1"/>
    </source>
</evidence>
<dbReference type="GO" id="GO:0020037">
    <property type="term" value="F:heme binding"/>
    <property type="evidence" value="ECO:0007669"/>
    <property type="project" value="InterPro"/>
</dbReference>
<dbReference type="PRINTS" id="PR00385">
    <property type="entry name" value="P450"/>
</dbReference>
<evidence type="ECO:0000256" key="7">
    <source>
        <dbReference type="ARBA" id="ARBA00023033"/>
    </source>
</evidence>
<dbReference type="SUPFAM" id="SSF48264">
    <property type="entry name" value="Cytochrome P450"/>
    <property type="match status" value="1"/>
</dbReference>
<evidence type="ECO:0000256" key="10">
    <source>
        <dbReference type="SAM" id="Phobius"/>
    </source>
</evidence>
<keyword evidence="5" id="KW-0256">Endoplasmic reticulum</keyword>
<organism evidence="11">
    <name type="scientific">Tetranychus urticae</name>
    <name type="common">Two-spotted spider mite</name>
    <dbReference type="NCBI Taxonomy" id="32264"/>
    <lineage>
        <taxon>Eukaryota</taxon>
        <taxon>Metazoa</taxon>
        <taxon>Ecdysozoa</taxon>
        <taxon>Arthropoda</taxon>
        <taxon>Chelicerata</taxon>
        <taxon>Arachnida</taxon>
        <taxon>Acari</taxon>
        <taxon>Acariformes</taxon>
        <taxon>Trombidiformes</taxon>
        <taxon>Prostigmata</taxon>
        <taxon>Eleutherengona</taxon>
        <taxon>Raphignathae</taxon>
        <taxon>Tetranychoidea</taxon>
        <taxon>Tetranychidae</taxon>
        <taxon>Tetranychus</taxon>
    </lineage>
</organism>
<accession>A0A7S6R3F1</accession>
<keyword evidence="7" id="KW-0503">Monooxygenase</keyword>
<dbReference type="EMBL" id="MT787334">
    <property type="protein sequence ID" value="QOV04252.1"/>
    <property type="molecule type" value="mRNA"/>
</dbReference>
<name>A0A7S6R3F1_TETUR</name>
<evidence type="ECO:0000256" key="4">
    <source>
        <dbReference type="ARBA" id="ARBA00022617"/>
    </source>
</evidence>
<evidence type="ECO:0000256" key="3">
    <source>
        <dbReference type="ARBA" id="ARBA00010617"/>
    </source>
</evidence>
<evidence type="ECO:0000256" key="1">
    <source>
        <dbReference type="ARBA" id="ARBA00001971"/>
    </source>
</evidence>
<keyword evidence="7" id="KW-0560">Oxidoreductase</keyword>
<protein>
    <submittedName>
        <fullName evidence="11">Cytochrome P450 389A1</fullName>
    </submittedName>
</protein>